<dbReference type="EMBL" id="OY731406">
    <property type="protein sequence ID" value="CAJ1974925.1"/>
    <property type="molecule type" value="Genomic_DNA"/>
</dbReference>
<organism evidence="1 2">
    <name type="scientific">Sphenostylis stenocarpa</name>
    <dbReference type="NCBI Taxonomy" id="92480"/>
    <lineage>
        <taxon>Eukaryota</taxon>
        <taxon>Viridiplantae</taxon>
        <taxon>Streptophyta</taxon>
        <taxon>Embryophyta</taxon>
        <taxon>Tracheophyta</taxon>
        <taxon>Spermatophyta</taxon>
        <taxon>Magnoliopsida</taxon>
        <taxon>eudicotyledons</taxon>
        <taxon>Gunneridae</taxon>
        <taxon>Pentapetalae</taxon>
        <taxon>rosids</taxon>
        <taxon>fabids</taxon>
        <taxon>Fabales</taxon>
        <taxon>Fabaceae</taxon>
        <taxon>Papilionoideae</taxon>
        <taxon>50 kb inversion clade</taxon>
        <taxon>NPAAA clade</taxon>
        <taxon>indigoferoid/millettioid clade</taxon>
        <taxon>Phaseoleae</taxon>
        <taxon>Sphenostylis</taxon>
    </lineage>
</organism>
<name>A0AA86T6F0_9FABA</name>
<dbReference type="Gramene" id="rna-AYBTSS11_LOCUS27013">
    <property type="protein sequence ID" value="CAJ1974925.1"/>
    <property type="gene ID" value="gene-AYBTSS11_LOCUS27013"/>
</dbReference>
<accession>A0AA86T6F0</accession>
<protein>
    <submittedName>
        <fullName evidence="1">Uncharacterized protein</fullName>
    </submittedName>
</protein>
<sequence>MKIYGPLEAALLPSQDKRALANERYKSQICHRKSTLKEETLTAATETQSERDREIGVWKLIIKWQKLMRERRQTALSGWRRNGCKRQSLDKVSAMIDSLSKDLYKFVLLEE</sequence>
<proteinExistence type="predicted"/>
<dbReference type="AlphaFoldDB" id="A0AA86T6F0"/>
<evidence type="ECO:0000313" key="2">
    <source>
        <dbReference type="Proteomes" id="UP001189624"/>
    </source>
</evidence>
<reference evidence="1" key="1">
    <citation type="submission" date="2023-10" db="EMBL/GenBank/DDBJ databases">
        <authorList>
            <person name="Domelevo Entfellner J.-B."/>
        </authorList>
    </citation>
    <scope>NUCLEOTIDE SEQUENCE</scope>
</reference>
<evidence type="ECO:0000313" key="1">
    <source>
        <dbReference type="EMBL" id="CAJ1974925.1"/>
    </source>
</evidence>
<dbReference type="Proteomes" id="UP001189624">
    <property type="component" value="Chromosome 9"/>
</dbReference>
<keyword evidence="2" id="KW-1185">Reference proteome</keyword>
<gene>
    <name evidence="1" type="ORF">AYBTSS11_LOCUS27013</name>
</gene>